<dbReference type="InterPro" id="IPR017871">
    <property type="entry name" value="ABC_transporter-like_CS"/>
</dbReference>
<evidence type="ECO:0000256" key="6">
    <source>
        <dbReference type="ARBA" id="ARBA00022967"/>
    </source>
</evidence>
<evidence type="ECO:0000256" key="5">
    <source>
        <dbReference type="ARBA" id="ARBA00022840"/>
    </source>
</evidence>
<evidence type="ECO:0000256" key="2">
    <source>
        <dbReference type="ARBA" id="ARBA00022448"/>
    </source>
</evidence>
<accession>A0A6N9YTJ0</accession>
<keyword evidence="7" id="KW-0472">Membrane</keyword>
<dbReference type="EMBL" id="JAAGOB010000019">
    <property type="protein sequence ID" value="NED98356.1"/>
    <property type="molecule type" value="Genomic_DNA"/>
</dbReference>
<keyword evidence="5 10" id="KW-0067">ATP-binding</keyword>
<dbReference type="PROSITE" id="PS50893">
    <property type="entry name" value="ABC_TRANSPORTER_2"/>
    <property type="match status" value="1"/>
</dbReference>
<dbReference type="SUPFAM" id="SSF52540">
    <property type="entry name" value="P-loop containing nucleoside triphosphate hydrolases"/>
    <property type="match status" value="1"/>
</dbReference>
<dbReference type="PROSITE" id="PS00211">
    <property type="entry name" value="ABC_TRANSPORTER_1"/>
    <property type="match status" value="1"/>
</dbReference>
<dbReference type="InterPro" id="IPR003593">
    <property type="entry name" value="AAA+_ATPase"/>
</dbReference>
<dbReference type="GO" id="GO:0005886">
    <property type="term" value="C:plasma membrane"/>
    <property type="evidence" value="ECO:0007669"/>
    <property type="project" value="UniProtKB-SubCell"/>
</dbReference>
<keyword evidence="3" id="KW-1003">Cell membrane</keyword>
<dbReference type="RefSeq" id="WP_163821141.1">
    <property type="nucleotide sequence ID" value="NZ_JAAGOB010000019.1"/>
</dbReference>
<keyword evidence="2" id="KW-0813">Transport</keyword>
<evidence type="ECO:0000313" key="10">
    <source>
        <dbReference type="EMBL" id="NED98356.1"/>
    </source>
</evidence>
<reference evidence="10 11" key="1">
    <citation type="submission" date="2020-02" db="EMBL/GenBank/DDBJ databases">
        <authorList>
            <person name="Li X.-J."/>
            <person name="Feng X.-M."/>
        </authorList>
    </citation>
    <scope>NUCLEOTIDE SEQUENCE [LARGE SCALE GENOMIC DNA]</scope>
    <source>
        <strain evidence="10 11">CGMCC 4.7225</strain>
    </source>
</reference>
<evidence type="ECO:0000256" key="3">
    <source>
        <dbReference type="ARBA" id="ARBA00022475"/>
    </source>
</evidence>
<dbReference type="InterPro" id="IPR003439">
    <property type="entry name" value="ABC_transporter-like_ATP-bd"/>
</dbReference>
<evidence type="ECO:0000256" key="1">
    <source>
        <dbReference type="ARBA" id="ARBA00004202"/>
    </source>
</evidence>
<evidence type="ECO:0000256" key="8">
    <source>
        <dbReference type="ARBA" id="ARBA00023251"/>
    </source>
</evidence>
<comment type="caution">
    <text evidence="10">The sequence shown here is derived from an EMBL/GenBank/DDBJ whole genome shotgun (WGS) entry which is preliminary data.</text>
</comment>
<dbReference type="Proteomes" id="UP000469185">
    <property type="component" value="Unassembled WGS sequence"/>
</dbReference>
<protein>
    <submittedName>
        <fullName evidence="10">ABC transporter ATP-binding protein</fullName>
    </submittedName>
</protein>
<keyword evidence="8" id="KW-0046">Antibiotic resistance</keyword>
<dbReference type="AlphaFoldDB" id="A0A6N9YTJ0"/>
<evidence type="ECO:0000259" key="9">
    <source>
        <dbReference type="PROSITE" id="PS50893"/>
    </source>
</evidence>
<organism evidence="10 11">
    <name type="scientific">Phytoactinopolyspora alkaliphila</name>
    <dbReference type="NCBI Taxonomy" id="1783498"/>
    <lineage>
        <taxon>Bacteria</taxon>
        <taxon>Bacillati</taxon>
        <taxon>Actinomycetota</taxon>
        <taxon>Actinomycetes</taxon>
        <taxon>Jiangellales</taxon>
        <taxon>Jiangellaceae</taxon>
        <taxon>Phytoactinopolyspora</taxon>
    </lineage>
</organism>
<keyword evidence="11" id="KW-1185">Reference proteome</keyword>
<dbReference type="Gene3D" id="3.40.50.300">
    <property type="entry name" value="P-loop containing nucleotide triphosphate hydrolases"/>
    <property type="match status" value="1"/>
</dbReference>
<dbReference type="PANTHER" id="PTHR42711:SF16">
    <property type="entry name" value="ABC TRANSPORTER ATP-BINDING PROTEIN"/>
    <property type="match status" value="1"/>
</dbReference>
<evidence type="ECO:0000313" key="11">
    <source>
        <dbReference type="Proteomes" id="UP000469185"/>
    </source>
</evidence>
<feature type="domain" description="ABC transporter" evidence="9">
    <location>
        <begin position="4"/>
        <end position="229"/>
    </location>
</feature>
<proteinExistence type="predicted"/>
<dbReference type="GO" id="GO:0016887">
    <property type="term" value="F:ATP hydrolysis activity"/>
    <property type="evidence" value="ECO:0007669"/>
    <property type="project" value="InterPro"/>
</dbReference>
<dbReference type="FunFam" id="3.40.50.300:FF:000589">
    <property type="entry name" value="ABC transporter, ATP-binding subunit"/>
    <property type="match status" value="1"/>
</dbReference>
<sequence>MPIIEVEKLHKRYGETIAVDDVSFSVEPGEIFGILGPNGAGKTTTVECIEGLRRPDSGEVRVLGLQPGRDRAELAQRVGVQLQESALQEKLKVREALDLYASFYRQPADGDELLQMLGLQDKRETYYRKLSGGQKQRLSIAMALIGNPEVAILDELTTGLDPQARRDTWELIERVRDRGVTILLVTHFMDEAERLCDRLALIESGTVVATDTPAGLIQRVDRGQRVRFRPSAPVDDALLTAIPDVTGVSRHGDEVVVTGSGNIVALMVTALAGEQIVPLDVRVEQANLEDAFVALTGQKLIHDDHESTR</sequence>
<evidence type="ECO:0000256" key="7">
    <source>
        <dbReference type="ARBA" id="ARBA00023136"/>
    </source>
</evidence>
<dbReference type="PANTHER" id="PTHR42711">
    <property type="entry name" value="ABC TRANSPORTER ATP-BINDING PROTEIN"/>
    <property type="match status" value="1"/>
</dbReference>
<evidence type="ECO:0000256" key="4">
    <source>
        <dbReference type="ARBA" id="ARBA00022741"/>
    </source>
</evidence>
<dbReference type="InterPro" id="IPR050763">
    <property type="entry name" value="ABC_transporter_ATP-binding"/>
</dbReference>
<dbReference type="GO" id="GO:0046677">
    <property type="term" value="P:response to antibiotic"/>
    <property type="evidence" value="ECO:0007669"/>
    <property type="project" value="UniProtKB-KW"/>
</dbReference>
<comment type="subcellular location">
    <subcellularLocation>
        <location evidence="1">Cell membrane</location>
        <topology evidence="1">Peripheral membrane protein</topology>
    </subcellularLocation>
</comment>
<gene>
    <name evidence="10" type="ORF">G1H11_23935</name>
</gene>
<dbReference type="Pfam" id="PF00005">
    <property type="entry name" value="ABC_tran"/>
    <property type="match status" value="1"/>
</dbReference>
<keyword evidence="6" id="KW-1278">Translocase</keyword>
<dbReference type="InterPro" id="IPR027417">
    <property type="entry name" value="P-loop_NTPase"/>
</dbReference>
<keyword evidence="4" id="KW-0547">Nucleotide-binding</keyword>
<dbReference type="GO" id="GO:0005524">
    <property type="term" value="F:ATP binding"/>
    <property type="evidence" value="ECO:0007669"/>
    <property type="project" value="UniProtKB-KW"/>
</dbReference>
<dbReference type="SMART" id="SM00382">
    <property type="entry name" value="AAA"/>
    <property type="match status" value="1"/>
</dbReference>
<name>A0A6N9YTJ0_9ACTN</name>
<dbReference type="CDD" id="cd03230">
    <property type="entry name" value="ABC_DR_subfamily_A"/>
    <property type="match status" value="1"/>
</dbReference>